<protein>
    <submittedName>
        <fullName evidence="1">Uncharacterized protein</fullName>
    </submittedName>
</protein>
<gene>
    <name evidence="1" type="ORF">WN944_026553</name>
</gene>
<dbReference type="Proteomes" id="UP001428341">
    <property type="component" value="Unassembled WGS sequence"/>
</dbReference>
<organism evidence="1 2">
    <name type="scientific">Citrus x changshan-huyou</name>
    <dbReference type="NCBI Taxonomy" id="2935761"/>
    <lineage>
        <taxon>Eukaryota</taxon>
        <taxon>Viridiplantae</taxon>
        <taxon>Streptophyta</taxon>
        <taxon>Embryophyta</taxon>
        <taxon>Tracheophyta</taxon>
        <taxon>Spermatophyta</taxon>
        <taxon>Magnoliopsida</taxon>
        <taxon>eudicotyledons</taxon>
        <taxon>Gunneridae</taxon>
        <taxon>Pentapetalae</taxon>
        <taxon>rosids</taxon>
        <taxon>malvids</taxon>
        <taxon>Sapindales</taxon>
        <taxon>Rutaceae</taxon>
        <taxon>Aurantioideae</taxon>
        <taxon>Citrus</taxon>
    </lineage>
</organism>
<reference evidence="1 2" key="1">
    <citation type="submission" date="2024-05" db="EMBL/GenBank/DDBJ databases">
        <title>Haplotype-resolved chromosome-level genome assembly of Huyou (Citrus changshanensis).</title>
        <authorList>
            <person name="Miao C."/>
            <person name="Chen W."/>
            <person name="Wu Y."/>
            <person name="Wang L."/>
            <person name="Zhao S."/>
            <person name="Grierson D."/>
            <person name="Xu C."/>
            <person name="Chen K."/>
        </authorList>
    </citation>
    <scope>NUCLEOTIDE SEQUENCE [LARGE SCALE GENOMIC DNA]</scope>
    <source>
        <strain evidence="1">01-14</strain>
        <tissue evidence="1">Leaf</tissue>
    </source>
</reference>
<dbReference type="AlphaFoldDB" id="A0AAP0LVA1"/>
<dbReference type="EMBL" id="JBCGBO010000024">
    <property type="protein sequence ID" value="KAK9183401.1"/>
    <property type="molecule type" value="Genomic_DNA"/>
</dbReference>
<comment type="caution">
    <text evidence="1">The sequence shown here is derived from an EMBL/GenBank/DDBJ whole genome shotgun (WGS) entry which is preliminary data.</text>
</comment>
<evidence type="ECO:0000313" key="2">
    <source>
        <dbReference type="Proteomes" id="UP001428341"/>
    </source>
</evidence>
<keyword evidence="2" id="KW-1185">Reference proteome</keyword>
<name>A0AAP0LVA1_9ROSI</name>
<accession>A0AAP0LVA1</accession>
<sequence>MIQWKAICYGLELKPWKVYATRKNITPVTDEALVEFFSVEKGNFDTGIAEKFCEFQHDMA</sequence>
<proteinExistence type="predicted"/>
<evidence type="ECO:0000313" key="1">
    <source>
        <dbReference type="EMBL" id="KAK9183401.1"/>
    </source>
</evidence>